<sequence>MTDTGTDTELDRIERSIDIDAPADRVWALVQRPGWWINEQEVDANPELREEDGHTVLVHPTYGEFRLRTLEQDEPRYVAFHWVDNVAPEAGTTVEFWIDERPGGVTLRVVESGFSRLRKDRAAIDQQITENTHGWEVELEAARRFVLRSAA</sequence>
<protein>
    <submittedName>
        <fullName evidence="3">ATPase</fullName>
    </submittedName>
</protein>
<name>A0A6G6WBT0_9ACTN</name>
<dbReference type="EMBL" id="CP049257">
    <property type="protein sequence ID" value="QIG42684.1"/>
    <property type="molecule type" value="Genomic_DNA"/>
</dbReference>
<organism evidence="3 4">
    <name type="scientific">Nocardioides anomalus</name>
    <dbReference type="NCBI Taxonomy" id="2712223"/>
    <lineage>
        <taxon>Bacteria</taxon>
        <taxon>Bacillati</taxon>
        <taxon>Actinomycetota</taxon>
        <taxon>Actinomycetes</taxon>
        <taxon>Propionibacteriales</taxon>
        <taxon>Nocardioidaceae</taxon>
        <taxon>Nocardioides</taxon>
    </lineage>
</organism>
<feature type="domain" description="Activator of Hsp90 ATPase homologue 1/2-like C-terminal" evidence="2">
    <location>
        <begin position="20"/>
        <end position="136"/>
    </location>
</feature>
<gene>
    <name evidence="3" type="ORF">G5V58_07720</name>
</gene>
<dbReference type="AlphaFoldDB" id="A0A6G6WBT0"/>
<dbReference type="Gene3D" id="3.30.530.20">
    <property type="match status" value="1"/>
</dbReference>
<dbReference type="RefSeq" id="WP_165230685.1">
    <property type="nucleotide sequence ID" value="NZ_CP049257.1"/>
</dbReference>
<dbReference type="Proteomes" id="UP000502996">
    <property type="component" value="Chromosome"/>
</dbReference>
<dbReference type="KEGG" id="nano:G5V58_07720"/>
<dbReference type="Pfam" id="PF08327">
    <property type="entry name" value="AHSA1"/>
    <property type="match status" value="1"/>
</dbReference>
<reference evidence="3 4" key="1">
    <citation type="submission" date="2020-02" db="EMBL/GenBank/DDBJ databases">
        <title>Full genome sequence of Nocardioides sp. R-3366.</title>
        <authorList>
            <person name="Im W.-T."/>
        </authorList>
    </citation>
    <scope>NUCLEOTIDE SEQUENCE [LARGE SCALE GENOMIC DNA]</scope>
    <source>
        <strain evidence="3 4">R-3366</strain>
    </source>
</reference>
<evidence type="ECO:0000259" key="2">
    <source>
        <dbReference type="Pfam" id="PF08327"/>
    </source>
</evidence>
<dbReference type="InterPro" id="IPR023393">
    <property type="entry name" value="START-like_dom_sf"/>
</dbReference>
<proteinExistence type="inferred from homology"/>
<evidence type="ECO:0000313" key="4">
    <source>
        <dbReference type="Proteomes" id="UP000502996"/>
    </source>
</evidence>
<evidence type="ECO:0000256" key="1">
    <source>
        <dbReference type="ARBA" id="ARBA00006817"/>
    </source>
</evidence>
<accession>A0A6G6WBT0</accession>
<dbReference type="SUPFAM" id="SSF55961">
    <property type="entry name" value="Bet v1-like"/>
    <property type="match status" value="1"/>
</dbReference>
<keyword evidence="4" id="KW-1185">Reference proteome</keyword>
<dbReference type="InterPro" id="IPR013538">
    <property type="entry name" value="ASHA1/2-like_C"/>
</dbReference>
<comment type="similarity">
    <text evidence="1">Belongs to the AHA1 family.</text>
</comment>
<evidence type="ECO:0000313" key="3">
    <source>
        <dbReference type="EMBL" id="QIG42684.1"/>
    </source>
</evidence>